<keyword evidence="2" id="KW-1185">Reference proteome</keyword>
<proteinExistence type="predicted"/>
<gene>
    <name evidence="1" type="ORF">SAMN05444484_10371</name>
</gene>
<dbReference type="OrthoDB" id="9994156at2"/>
<dbReference type="EMBL" id="FRBT01000003">
    <property type="protein sequence ID" value="SHL95070.1"/>
    <property type="molecule type" value="Genomic_DNA"/>
</dbReference>
<evidence type="ECO:0008006" key="3">
    <source>
        <dbReference type="Google" id="ProtNLM"/>
    </source>
</evidence>
<name>A0A1M7ETM9_9FLAO</name>
<sequence>MKISIQYLIYFFFIFHFSQGQILEKPQTKISIIKDSIKCKNEGTSTFVFPDILGKNENNFFNTIIANDYISYLETKKTLKNPKQIVNEAIKLKETNCENDNFSGLINTSCIIYINNLNLLSIIMNYESLAGSLNLDVYYYNFDIKNSQILNYKDIFKERKINVLISICNKILKNRLKDLYKEEKENRNNLDIYSSLVNTKVVFNRDSLNSFIIHEKGIEIIYNYGFNKGETDIENNLFFSFKELESFLKDDFKVKIK</sequence>
<protein>
    <recommendedName>
        <fullName evidence="3">Deacetylase PdaC domain-containing protein</fullName>
    </recommendedName>
</protein>
<dbReference type="RefSeq" id="WP_068842643.1">
    <property type="nucleotide sequence ID" value="NZ_FRBT01000003.1"/>
</dbReference>
<accession>A0A1M7ETM9</accession>
<reference evidence="2" key="1">
    <citation type="submission" date="2016-11" db="EMBL/GenBank/DDBJ databases">
        <authorList>
            <person name="Varghese N."/>
            <person name="Submissions S."/>
        </authorList>
    </citation>
    <scope>NUCLEOTIDE SEQUENCE [LARGE SCALE GENOMIC DNA]</scope>
    <source>
        <strain evidence="2">DSM 24724</strain>
    </source>
</reference>
<evidence type="ECO:0000313" key="1">
    <source>
        <dbReference type="EMBL" id="SHL95070.1"/>
    </source>
</evidence>
<dbReference type="AlphaFoldDB" id="A0A1M7ETM9"/>
<evidence type="ECO:0000313" key="2">
    <source>
        <dbReference type="Proteomes" id="UP000184028"/>
    </source>
</evidence>
<dbReference type="Proteomes" id="UP000184028">
    <property type="component" value="Unassembled WGS sequence"/>
</dbReference>
<organism evidence="1 2">
    <name type="scientific">Flavobacterium chilense</name>
    <dbReference type="NCBI Taxonomy" id="946677"/>
    <lineage>
        <taxon>Bacteria</taxon>
        <taxon>Pseudomonadati</taxon>
        <taxon>Bacteroidota</taxon>
        <taxon>Flavobacteriia</taxon>
        <taxon>Flavobacteriales</taxon>
        <taxon>Flavobacteriaceae</taxon>
        <taxon>Flavobacterium</taxon>
    </lineage>
</organism>